<reference evidence="1 2" key="1">
    <citation type="submission" date="2019-12" db="EMBL/GenBank/DDBJ databases">
        <title>Chromosome-level assembly of the Caenorhabditis remanei genome.</title>
        <authorList>
            <person name="Teterina A.A."/>
            <person name="Willis J.H."/>
            <person name="Phillips P.C."/>
        </authorList>
    </citation>
    <scope>NUCLEOTIDE SEQUENCE [LARGE SCALE GENOMIC DNA]</scope>
    <source>
        <strain evidence="1 2">PX506</strain>
        <tissue evidence="1">Whole organism</tissue>
    </source>
</reference>
<name>A0A6A5HLC7_CAERE</name>
<protein>
    <submittedName>
        <fullName evidence="1">Uncharacterized protein</fullName>
    </submittedName>
</protein>
<dbReference type="AlphaFoldDB" id="A0A6A5HLC7"/>
<dbReference type="RefSeq" id="XP_003099888.2">
    <property type="nucleotide sequence ID" value="XM_003099840.2"/>
</dbReference>
<dbReference type="KEGG" id="crq:GCK72_007142"/>
<dbReference type="PANTHER" id="PTHR31847">
    <property type="entry name" value="PROTEIN CBG10327"/>
    <property type="match status" value="1"/>
</dbReference>
<organism evidence="1 2">
    <name type="scientific">Caenorhabditis remanei</name>
    <name type="common">Caenorhabditis vulgaris</name>
    <dbReference type="NCBI Taxonomy" id="31234"/>
    <lineage>
        <taxon>Eukaryota</taxon>
        <taxon>Metazoa</taxon>
        <taxon>Ecdysozoa</taxon>
        <taxon>Nematoda</taxon>
        <taxon>Chromadorea</taxon>
        <taxon>Rhabditida</taxon>
        <taxon>Rhabditina</taxon>
        <taxon>Rhabditomorpha</taxon>
        <taxon>Rhabditoidea</taxon>
        <taxon>Rhabditidae</taxon>
        <taxon>Peloderinae</taxon>
        <taxon>Caenorhabditis</taxon>
    </lineage>
</organism>
<evidence type="ECO:0000313" key="1">
    <source>
        <dbReference type="EMBL" id="KAF1767183.1"/>
    </source>
</evidence>
<dbReference type="CTD" id="9826246"/>
<proteinExistence type="predicted"/>
<evidence type="ECO:0000313" key="2">
    <source>
        <dbReference type="Proteomes" id="UP000483820"/>
    </source>
</evidence>
<sequence length="94" mass="11046">MGIGCFVLFYAYISDLKEEKLLENFNFIRYACIAINILSIPINYNVLLTWNLEKLDFIGIHPETKRNWEGVIKRDRNGEWVIDESPQDHELSVV</sequence>
<dbReference type="Proteomes" id="UP000483820">
    <property type="component" value="Chromosome II"/>
</dbReference>
<comment type="caution">
    <text evidence="1">The sequence shown here is derived from an EMBL/GenBank/DDBJ whole genome shotgun (WGS) entry which is preliminary data.</text>
</comment>
<gene>
    <name evidence="1" type="ORF">GCK72_007142</name>
</gene>
<accession>A0A6A5HLC7</accession>
<dbReference type="GeneID" id="9826246"/>
<dbReference type="EMBL" id="WUAV01000002">
    <property type="protein sequence ID" value="KAF1767183.1"/>
    <property type="molecule type" value="Genomic_DNA"/>
</dbReference>
<dbReference type="PANTHER" id="PTHR31847:SF1">
    <property type="entry name" value="DUF1084 DOMAIN-CONTAINING PROTEIN-RELATED"/>
    <property type="match status" value="1"/>
</dbReference>